<dbReference type="Gene3D" id="3.40.50.720">
    <property type="entry name" value="NAD(P)-binding Rossmann-like Domain"/>
    <property type="match status" value="1"/>
</dbReference>
<evidence type="ECO:0000256" key="2">
    <source>
        <dbReference type="ARBA" id="ARBA00023002"/>
    </source>
</evidence>
<evidence type="ECO:0000313" key="4">
    <source>
        <dbReference type="Proteomes" id="UP000298482"/>
    </source>
</evidence>
<dbReference type="GO" id="GO:0047936">
    <property type="term" value="F:glucose 1-dehydrogenase [NAD(P)+] activity"/>
    <property type="evidence" value="ECO:0007669"/>
    <property type="project" value="UniProtKB-EC"/>
</dbReference>
<dbReference type="PANTHER" id="PTHR24321:SF8">
    <property type="entry name" value="ESTRADIOL 17-BETA-DEHYDROGENASE 8-RELATED"/>
    <property type="match status" value="1"/>
</dbReference>
<dbReference type="EC" id="1.1.1.47" evidence="3"/>
<dbReference type="InterPro" id="IPR036291">
    <property type="entry name" value="NAD(P)-bd_dom_sf"/>
</dbReference>
<dbReference type="PRINTS" id="PR00081">
    <property type="entry name" value="GDHRDH"/>
</dbReference>
<proteinExistence type="inferred from homology"/>
<organism evidence="3 4">
    <name type="scientific">Staphylococcus croceilyticus</name>
    <dbReference type="NCBI Taxonomy" id="319942"/>
    <lineage>
        <taxon>Bacteria</taxon>
        <taxon>Bacillati</taxon>
        <taxon>Bacillota</taxon>
        <taxon>Bacilli</taxon>
        <taxon>Bacillales</taxon>
        <taxon>Staphylococcaceae</taxon>
        <taxon>Staphylococcus</taxon>
    </lineage>
</organism>
<evidence type="ECO:0000313" key="3">
    <source>
        <dbReference type="EMBL" id="TGA80978.1"/>
    </source>
</evidence>
<protein>
    <submittedName>
        <fullName evidence="3">Glucose 1-dehydrogenase</fullName>
        <ecNumber evidence="3">1.1.1.47</ecNumber>
    </submittedName>
</protein>
<dbReference type="EMBL" id="SRJF01000001">
    <property type="protein sequence ID" value="TGA80978.1"/>
    <property type="molecule type" value="Genomic_DNA"/>
</dbReference>
<dbReference type="Pfam" id="PF13561">
    <property type="entry name" value="adh_short_C2"/>
    <property type="match status" value="1"/>
</dbReference>
<dbReference type="InterPro" id="IPR002347">
    <property type="entry name" value="SDR_fam"/>
</dbReference>
<gene>
    <name evidence="3" type="ORF">E2556_01285</name>
</gene>
<evidence type="ECO:0000256" key="1">
    <source>
        <dbReference type="ARBA" id="ARBA00006484"/>
    </source>
</evidence>
<reference evidence="3 4" key="1">
    <citation type="submission" date="2019-04" db="EMBL/GenBank/DDBJ databases">
        <title>Genomic characterization of Staphylococcus petrasii strains.</title>
        <authorList>
            <person name="Vrbovska V."/>
            <person name="Kovarovic V."/>
            <person name="Maslanova I."/>
            <person name="Indrakova A."/>
            <person name="Petras P."/>
            <person name="Sedo O."/>
            <person name="Svec P."/>
            <person name="Fisarova L."/>
            <person name="Sedlacek I."/>
            <person name="Doskar J."/>
            <person name="Pantucek R."/>
        </authorList>
    </citation>
    <scope>NUCLEOTIDE SEQUENCE [LARGE SCALE GENOMIC DNA]</scope>
    <source>
        <strain evidence="3 4">CCM 8421</strain>
    </source>
</reference>
<dbReference type="InterPro" id="IPR020904">
    <property type="entry name" value="Sc_DH/Rdtase_CS"/>
</dbReference>
<dbReference type="Proteomes" id="UP000298482">
    <property type="component" value="Unassembled WGS sequence"/>
</dbReference>
<dbReference type="CDD" id="cd05233">
    <property type="entry name" value="SDR_c"/>
    <property type="match status" value="1"/>
</dbReference>
<dbReference type="NCBIfam" id="NF005559">
    <property type="entry name" value="PRK07231.1"/>
    <property type="match status" value="1"/>
</dbReference>
<comment type="caution">
    <text evidence="3">The sequence shown here is derived from an EMBL/GenBank/DDBJ whole genome shotgun (WGS) entry which is preliminary data.</text>
</comment>
<dbReference type="PANTHER" id="PTHR24321">
    <property type="entry name" value="DEHYDROGENASES, SHORT CHAIN"/>
    <property type="match status" value="1"/>
</dbReference>
<keyword evidence="4" id="KW-1185">Reference proteome</keyword>
<dbReference type="PROSITE" id="PS00061">
    <property type="entry name" value="ADH_SHORT"/>
    <property type="match status" value="1"/>
</dbReference>
<dbReference type="SUPFAM" id="SSF51735">
    <property type="entry name" value="NAD(P)-binding Rossmann-fold domains"/>
    <property type="match status" value="1"/>
</dbReference>
<dbReference type="PRINTS" id="PR00080">
    <property type="entry name" value="SDRFAMILY"/>
</dbReference>
<keyword evidence="2 3" id="KW-0560">Oxidoreductase</keyword>
<accession>A0ABY2KK13</accession>
<sequence length="252" mass="26288">MGKLDEKVAFITGAGSGMGKAQAVLYASEGAKVILADINEETVNQTATEIKDNGGEAFPVTIDVANKESVDNAVQQGVEVFGTIDVLSNTAGILDDYKPTLDTSEDLWDKIININLKGTYLVTNAVLPHMIEKGKGTVINIASIGAFVAGGGGAAYTAAKHGIAGYTKQLSFDYGLKGIKANAIAPGAVDTGMTHDMFEEGSADVMEKTNSVPAGRYGQPEEIANLSLFLASDDSDFIHGSIIPIDGGWLVD</sequence>
<dbReference type="RefSeq" id="WP_103328347.1">
    <property type="nucleotide sequence ID" value="NZ_PPRD01000008.1"/>
</dbReference>
<name>A0ABY2KK13_9STAP</name>
<comment type="similarity">
    <text evidence="1">Belongs to the short-chain dehydrogenases/reductases (SDR) family.</text>
</comment>